<dbReference type="EMBL" id="JBEYBR010000038">
    <property type="protein sequence ID" value="MEU2123365.1"/>
    <property type="molecule type" value="Genomic_DNA"/>
</dbReference>
<keyword evidence="5" id="KW-1185">Reference proteome</keyword>
<protein>
    <submittedName>
        <fullName evidence="4">TetR family transcriptional regulator</fullName>
    </submittedName>
</protein>
<dbReference type="RefSeq" id="WP_063019914.1">
    <property type="nucleotide sequence ID" value="NZ_JBEYBM010000004.1"/>
</dbReference>
<evidence type="ECO:0000256" key="2">
    <source>
        <dbReference type="PROSITE-ProRule" id="PRU00335"/>
    </source>
</evidence>
<evidence type="ECO:0000313" key="5">
    <source>
        <dbReference type="Proteomes" id="UP001550535"/>
    </source>
</evidence>
<feature type="domain" description="HTH tetR-type" evidence="3">
    <location>
        <begin position="15"/>
        <end position="74"/>
    </location>
</feature>
<dbReference type="PRINTS" id="PR00455">
    <property type="entry name" value="HTHTETR"/>
</dbReference>
<dbReference type="InterPro" id="IPR036271">
    <property type="entry name" value="Tet_transcr_reg_TetR-rel_C_sf"/>
</dbReference>
<dbReference type="PANTHER" id="PTHR30055">
    <property type="entry name" value="HTH-TYPE TRANSCRIPTIONAL REGULATOR RUTR"/>
    <property type="match status" value="1"/>
</dbReference>
<dbReference type="Pfam" id="PF17933">
    <property type="entry name" value="TetR_C_25"/>
    <property type="match status" value="1"/>
</dbReference>
<accession>A0ABV2XBU3</accession>
<dbReference type="Pfam" id="PF00440">
    <property type="entry name" value="TetR_N"/>
    <property type="match status" value="1"/>
</dbReference>
<sequence length="217" mass="23829">MFNQQPVPQGSAEDLTTAARIRDTAIEVFGEHGFQVGVRKIAAAAGVSPGLVNHHFGSKDGLRAACDDRVLQLIRDEKVKAITASSVKAGMLDALAEVESYAPLVAYMVRSLQAGGPMAESLFEHMAADAEGYLEKAVEAGRIKPSRDPAARARYLMMLNVGATMLYMQMRQHRDETIDYRKAIRELTEELTPPALEFYTQGLLTDPTILDTFTKEK</sequence>
<dbReference type="PANTHER" id="PTHR30055:SF146">
    <property type="entry name" value="HTH-TYPE TRANSCRIPTIONAL DUAL REGULATOR CECR"/>
    <property type="match status" value="1"/>
</dbReference>
<feature type="DNA-binding region" description="H-T-H motif" evidence="2">
    <location>
        <begin position="37"/>
        <end position="56"/>
    </location>
</feature>
<dbReference type="Proteomes" id="UP001550535">
    <property type="component" value="Unassembled WGS sequence"/>
</dbReference>
<name>A0ABV2XBU3_9NOCA</name>
<dbReference type="SUPFAM" id="SSF46689">
    <property type="entry name" value="Homeodomain-like"/>
    <property type="match status" value="1"/>
</dbReference>
<dbReference type="PROSITE" id="PS50977">
    <property type="entry name" value="HTH_TETR_2"/>
    <property type="match status" value="1"/>
</dbReference>
<dbReference type="Gene3D" id="1.10.357.10">
    <property type="entry name" value="Tetracycline Repressor, domain 2"/>
    <property type="match status" value="1"/>
</dbReference>
<evidence type="ECO:0000259" key="3">
    <source>
        <dbReference type="PROSITE" id="PS50977"/>
    </source>
</evidence>
<keyword evidence="1 2" id="KW-0238">DNA-binding</keyword>
<evidence type="ECO:0000256" key="1">
    <source>
        <dbReference type="ARBA" id="ARBA00023125"/>
    </source>
</evidence>
<gene>
    <name evidence="4" type="ORF">ABZ507_16275</name>
</gene>
<organism evidence="4 5">
    <name type="scientific">Nocardia niwae</name>
    <dbReference type="NCBI Taxonomy" id="626084"/>
    <lineage>
        <taxon>Bacteria</taxon>
        <taxon>Bacillati</taxon>
        <taxon>Actinomycetota</taxon>
        <taxon>Actinomycetes</taxon>
        <taxon>Mycobacteriales</taxon>
        <taxon>Nocardiaceae</taxon>
        <taxon>Nocardia</taxon>
    </lineage>
</organism>
<dbReference type="InterPro" id="IPR050109">
    <property type="entry name" value="HTH-type_TetR-like_transc_reg"/>
</dbReference>
<dbReference type="InterPro" id="IPR041484">
    <property type="entry name" value="TetR_C_25"/>
</dbReference>
<reference evidence="4 5" key="1">
    <citation type="submission" date="2024-06" db="EMBL/GenBank/DDBJ databases">
        <title>The Natural Products Discovery Center: Release of the First 8490 Sequenced Strains for Exploring Actinobacteria Biosynthetic Diversity.</title>
        <authorList>
            <person name="Kalkreuter E."/>
            <person name="Kautsar S.A."/>
            <person name="Yang D."/>
            <person name="Bader C.D."/>
            <person name="Teijaro C.N."/>
            <person name="Fluegel L."/>
            <person name="Davis C.M."/>
            <person name="Simpson J.R."/>
            <person name="Lauterbach L."/>
            <person name="Steele A.D."/>
            <person name="Gui C."/>
            <person name="Meng S."/>
            <person name="Li G."/>
            <person name="Viehrig K."/>
            <person name="Ye F."/>
            <person name="Su P."/>
            <person name="Kiefer A.F."/>
            <person name="Nichols A."/>
            <person name="Cepeda A.J."/>
            <person name="Yan W."/>
            <person name="Fan B."/>
            <person name="Jiang Y."/>
            <person name="Adhikari A."/>
            <person name="Zheng C.-J."/>
            <person name="Schuster L."/>
            <person name="Cowan T.M."/>
            <person name="Smanski M.J."/>
            <person name="Chevrette M.G."/>
            <person name="De Carvalho L.P.S."/>
            <person name="Shen B."/>
        </authorList>
    </citation>
    <scope>NUCLEOTIDE SEQUENCE [LARGE SCALE GENOMIC DNA]</scope>
    <source>
        <strain evidence="4 5">NPDC019434</strain>
    </source>
</reference>
<dbReference type="InterPro" id="IPR009057">
    <property type="entry name" value="Homeodomain-like_sf"/>
</dbReference>
<proteinExistence type="predicted"/>
<evidence type="ECO:0000313" key="4">
    <source>
        <dbReference type="EMBL" id="MEU2123365.1"/>
    </source>
</evidence>
<dbReference type="InterPro" id="IPR001647">
    <property type="entry name" value="HTH_TetR"/>
</dbReference>
<comment type="caution">
    <text evidence="4">The sequence shown here is derived from an EMBL/GenBank/DDBJ whole genome shotgun (WGS) entry which is preliminary data.</text>
</comment>
<dbReference type="SUPFAM" id="SSF48498">
    <property type="entry name" value="Tetracyclin repressor-like, C-terminal domain"/>
    <property type="match status" value="1"/>
</dbReference>